<evidence type="ECO:0000313" key="1">
    <source>
        <dbReference type="EMBL" id="GAA1559519.1"/>
    </source>
</evidence>
<protein>
    <submittedName>
        <fullName evidence="1">Uncharacterized protein</fullName>
    </submittedName>
</protein>
<accession>A0ABP4NFD8</accession>
<dbReference type="Proteomes" id="UP001500393">
    <property type="component" value="Unassembled WGS sequence"/>
</dbReference>
<organism evidence="1 2">
    <name type="scientific">Kribbella sancticallisti</name>
    <dbReference type="NCBI Taxonomy" id="460087"/>
    <lineage>
        <taxon>Bacteria</taxon>
        <taxon>Bacillati</taxon>
        <taxon>Actinomycetota</taxon>
        <taxon>Actinomycetes</taxon>
        <taxon>Propionibacteriales</taxon>
        <taxon>Kribbellaceae</taxon>
        <taxon>Kribbella</taxon>
    </lineage>
</organism>
<proteinExistence type="predicted"/>
<keyword evidence="2" id="KW-1185">Reference proteome</keyword>
<sequence>MAGVCQQSHPFHDIDIHRPDINQGLDLTGVGTAPNGYERFVTEHRYGFDGNTFAPS</sequence>
<comment type="caution">
    <text evidence="1">The sequence shown here is derived from an EMBL/GenBank/DDBJ whole genome shotgun (WGS) entry which is preliminary data.</text>
</comment>
<gene>
    <name evidence="1" type="ORF">GCM10009789_11110</name>
</gene>
<name>A0ABP4NFD8_9ACTN</name>
<reference evidence="2" key="1">
    <citation type="journal article" date="2019" name="Int. J. Syst. Evol. Microbiol.">
        <title>The Global Catalogue of Microorganisms (GCM) 10K type strain sequencing project: providing services to taxonomists for standard genome sequencing and annotation.</title>
        <authorList>
            <consortium name="The Broad Institute Genomics Platform"/>
            <consortium name="The Broad Institute Genome Sequencing Center for Infectious Disease"/>
            <person name="Wu L."/>
            <person name="Ma J."/>
        </authorList>
    </citation>
    <scope>NUCLEOTIDE SEQUENCE [LARGE SCALE GENOMIC DNA]</scope>
    <source>
        <strain evidence="2">JCM 14969</strain>
    </source>
</reference>
<dbReference type="EMBL" id="BAAAOS010000007">
    <property type="protein sequence ID" value="GAA1559519.1"/>
    <property type="molecule type" value="Genomic_DNA"/>
</dbReference>
<evidence type="ECO:0000313" key="2">
    <source>
        <dbReference type="Proteomes" id="UP001500393"/>
    </source>
</evidence>